<evidence type="ECO:0000313" key="1">
    <source>
        <dbReference type="Proteomes" id="UP000790787"/>
    </source>
</evidence>
<dbReference type="Proteomes" id="UP000790787">
    <property type="component" value="Chromosome 11"/>
</dbReference>
<sequence>MELEHRRWMYKKNYPNQRLLREEFVEGVAGFIVRAKTFNGFLIGGMIRCPCVKCKCVKFLKPEDIKDHLYKKGFMKDYYVWIFHGEVDANAGVFDFQKFSRGESSPLVEKNFENSRFNKMVKDTSGMYSGVQSQPSVQHSPNDETKRFYEHLEEASHPFCEGSMHSKLSVAHGLLFIKSHWNVSVAAMDYIIGLMNELDPNKIDLPNNYYTAKKLVPNRGEVGALDSLQRLIIAPDGTNGFFPNTLSTRVVMDCIIAFYRDAWNT</sequence>
<dbReference type="RefSeq" id="XP_075081924.1">
    <property type="nucleotide sequence ID" value="XM_075225823.1"/>
</dbReference>
<reference evidence="2" key="2">
    <citation type="submission" date="2025-08" db="UniProtKB">
        <authorList>
            <consortium name="RefSeq"/>
        </authorList>
    </citation>
    <scope>IDENTIFICATION</scope>
    <source>
        <tissue evidence="2">Leaf</tissue>
    </source>
</reference>
<name>A0AC58SAN3_TOBAC</name>
<gene>
    <name evidence="2" type="primary">LOC107824445</name>
</gene>
<accession>A0AC58SAN3</accession>
<evidence type="ECO:0000313" key="2">
    <source>
        <dbReference type="RefSeq" id="XP_075081924.1"/>
    </source>
</evidence>
<organism evidence="1 2">
    <name type="scientific">Nicotiana tabacum</name>
    <name type="common">Common tobacco</name>
    <dbReference type="NCBI Taxonomy" id="4097"/>
    <lineage>
        <taxon>Eukaryota</taxon>
        <taxon>Viridiplantae</taxon>
        <taxon>Streptophyta</taxon>
        <taxon>Embryophyta</taxon>
        <taxon>Tracheophyta</taxon>
        <taxon>Spermatophyta</taxon>
        <taxon>Magnoliopsida</taxon>
        <taxon>eudicotyledons</taxon>
        <taxon>Gunneridae</taxon>
        <taxon>Pentapetalae</taxon>
        <taxon>asterids</taxon>
        <taxon>lamiids</taxon>
        <taxon>Solanales</taxon>
        <taxon>Solanaceae</taxon>
        <taxon>Nicotianoideae</taxon>
        <taxon>Nicotianeae</taxon>
        <taxon>Nicotiana</taxon>
    </lineage>
</organism>
<keyword evidence="1" id="KW-1185">Reference proteome</keyword>
<protein>
    <submittedName>
        <fullName evidence="2">Uncharacterized protein LOC107824445 isoform X1</fullName>
    </submittedName>
</protein>
<proteinExistence type="predicted"/>
<reference evidence="1" key="1">
    <citation type="journal article" date="2014" name="Nat. Commun.">
        <title>The tobacco genome sequence and its comparison with those of tomato and potato.</title>
        <authorList>
            <person name="Sierro N."/>
            <person name="Battey J.N."/>
            <person name="Ouadi S."/>
            <person name="Bakaher N."/>
            <person name="Bovet L."/>
            <person name="Willig A."/>
            <person name="Goepfert S."/>
            <person name="Peitsch M.C."/>
            <person name="Ivanov N.V."/>
        </authorList>
    </citation>
    <scope>NUCLEOTIDE SEQUENCE [LARGE SCALE GENOMIC DNA]</scope>
</reference>